<dbReference type="SUPFAM" id="SSF82649">
    <property type="entry name" value="SufE/NifU"/>
    <property type="match status" value="1"/>
</dbReference>
<dbReference type="GO" id="GO:0009249">
    <property type="term" value="P:protein lipoylation"/>
    <property type="evidence" value="ECO:0007669"/>
    <property type="project" value="InterPro"/>
</dbReference>
<dbReference type="GO" id="GO:0005524">
    <property type="term" value="F:ATP binding"/>
    <property type="evidence" value="ECO:0007669"/>
    <property type="project" value="UniProtKB-KW"/>
</dbReference>
<dbReference type="GO" id="GO:0005737">
    <property type="term" value="C:cytoplasm"/>
    <property type="evidence" value="ECO:0007669"/>
    <property type="project" value="TreeGrafter"/>
</dbReference>
<dbReference type="Pfam" id="PF21948">
    <property type="entry name" value="LplA-B_cat"/>
    <property type="match status" value="1"/>
</dbReference>
<evidence type="ECO:0000256" key="7">
    <source>
        <dbReference type="ARBA" id="ARBA00048037"/>
    </source>
</evidence>
<feature type="domain" description="BPL/LPL catalytic" evidence="8">
    <location>
        <begin position="26"/>
        <end position="209"/>
    </location>
</feature>
<dbReference type="PANTHER" id="PTHR12561">
    <property type="entry name" value="LIPOATE-PROTEIN LIGASE"/>
    <property type="match status" value="1"/>
</dbReference>
<keyword evidence="10" id="KW-1185">Reference proteome</keyword>
<evidence type="ECO:0000256" key="2">
    <source>
        <dbReference type="ARBA" id="ARBA00005124"/>
    </source>
</evidence>
<dbReference type="PROSITE" id="PS51733">
    <property type="entry name" value="BPL_LPL_CATALYTIC"/>
    <property type="match status" value="1"/>
</dbReference>
<evidence type="ECO:0000259" key="8">
    <source>
        <dbReference type="PROSITE" id="PS51733"/>
    </source>
</evidence>
<dbReference type="GO" id="GO:0016979">
    <property type="term" value="F:lipoate-protein ligase activity"/>
    <property type="evidence" value="ECO:0007669"/>
    <property type="project" value="UniProtKB-EC"/>
</dbReference>
<keyword evidence="5" id="KW-0547">Nucleotide-binding</keyword>
<evidence type="ECO:0000256" key="4">
    <source>
        <dbReference type="ARBA" id="ARBA00022598"/>
    </source>
</evidence>
<evidence type="ECO:0000256" key="5">
    <source>
        <dbReference type="ARBA" id="ARBA00022741"/>
    </source>
</evidence>
<dbReference type="InterPro" id="IPR045864">
    <property type="entry name" value="aa-tRNA-synth_II/BPL/LPL"/>
</dbReference>
<dbReference type="InterPro" id="IPR004143">
    <property type="entry name" value="BPL_LPL_catalytic"/>
</dbReference>
<dbReference type="InterPro" id="IPR004562">
    <property type="entry name" value="LipoylTrfase_LipoateP_Ligase"/>
</dbReference>
<organism evidence="9 10">
    <name type="scientific">Enterococcus rotai</name>
    <dbReference type="NCBI Taxonomy" id="118060"/>
    <lineage>
        <taxon>Bacteria</taxon>
        <taxon>Bacillati</taxon>
        <taxon>Bacillota</taxon>
        <taxon>Bacilli</taxon>
        <taxon>Lactobacillales</taxon>
        <taxon>Enterococcaceae</taxon>
        <taxon>Enterococcus</taxon>
    </lineage>
</organism>
<dbReference type="Pfam" id="PF10437">
    <property type="entry name" value="Lip_prot_lig_C"/>
    <property type="match status" value="1"/>
</dbReference>
<evidence type="ECO:0000256" key="1">
    <source>
        <dbReference type="ARBA" id="ARBA00005085"/>
    </source>
</evidence>
<dbReference type="EMBL" id="CP013655">
    <property type="protein sequence ID" value="ALS36115.1"/>
    <property type="molecule type" value="Genomic_DNA"/>
</dbReference>
<dbReference type="KEGG" id="erx:ATZ35_02740"/>
<comment type="catalytic activity">
    <reaction evidence="7">
        <text>L-lysyl-[lipoyl-carrier protein] + (R)-lipoate + ATP = N(6)-[(R)-lipoyl]-L-lysyl-[lipoyl-carrier protein] + AMP + diphosphate + H(+)</text>
        <dbReference type="Rhea" id="RHEA:49288"/>
        <dbReference type="Rhea" id="RHEA-COMP:10500"/>
        <dbReference type="Rhea" id="RHEA-COMP:10502"/>
        <dbReference type="ChEBI" id="CHEBI:15378"/>
        <dbReference type="ChEBI" id="CHEBI:29969"/>
        <dbReference type="ChEBI" id="CHEBI:30616"/>
        <dbReference type="ChEBI" id="CHEBI:33019"/>
        <dbReference type="ChEBI" id="CHEBI:83088"/>
        <dbReference type="ChEBI" id="CHEBI:83099"/>
        <dbReference type="ChEBI" id="CHEBI:456215"/>
        <dbReference type="EC" id="6.3.1.20"/>
    </reaction>
</comment>
<keyword evidence="4 9" id="KW-0436">Ligase</keyword>
<dbReference type="PANTHER" id="PTHR12561:SF3">
    <property type="entry name" value="LIPOYLTRANSFERASE 1, MITOCHONDRIAL"/>
    <property type="match status" value="1"/>
</dbReference>
<accession>A0A0U2MV26</accession>
<dbReference type="UniPathway" id="UPA00537">
    <property type="reaction ID" value="UER00594"/>
</dbReference>
<reference evidence="10" key="1">
    <citation type="submission" date="2015-12" db="EMBL/GenBank/DDBJ databases">
        <authorList>
            <person name="Lauer A."/>
            <person name="Humrighouse B."/>
            <person name="Loparev V."/>
            <person name="Shewmaker P.L."/>
            <person name="Whitney A.M."/>
            <person name="McLaughlin R.W."/>
        </authorList>
    </citation>
    <scope>NUCLEOTIDE SEQUENCE [LARGE SCALE GENOMIC DNA]</scope>
    <source>
        <strain evidence="10">LMG 26678</strain>
    </source>
</reference>
<comment type="pathway">
    <text evidence="2">Protein modification; protein lipoylation via exogenous pathway; protein N(6)-(lipoyl)lysine from lipoate: step 1/2.</text>
</comment>
<dbReference type="STRING" id="118060.ATZ35_02740"/>
<name>A0A0U2MV26_9ENTE</name>
<evidence type="ECO:0000256" key="3">
    <source>
        <dbReference type="ARBA" id="ARBA00012367"/>
    </source>
</evidence>
<dbReference type="Gene3D" id="3.30.930.10">
    <property type="entry name" value="Bira Bifunctional Protein, Domain 2"/>
    <property type="match status" value="1"/>
</dbReference>
<keyword evidence="6" id="KW-0067">ATP-binding</keyword>
<dbReference type="EC" id="6.3.1.20" evidence="3"/>
<dbReference type="InterPro" id="IPR019491">
    <property type="entry name" value="Lipoate_protein_ligase_C"/>
</dbReference>
<dbReference type="AlphaFoldDB" id="A0A0U2MV26"/>
<dbReference type="RefSeq" id="WP_208929421.1">
    <property type="nucleotide sequence ID" value="NZ_CP013655.1"/>
</dbReference>
<dbReference type="SUPFAM" id="SSF55681">
    <property type="entry name" value="Class II aaRS and biotin synthetases"/>
    <property type="match status" value="1"/>
</dbReference>
<gene>
    <name evidence="9" type="ORF">ATZ35_02740</name>
</gene>
<proteinExistence type="predicted"/>
<dbReference type="GO" id="GO:0017118">
    <property type="term" value="F:lipoyltransferase activity"/>
    <property type="evidence" value="ECO:0007669"/>
    <property type="project" value="TreeGrafter"/>
</dbReference>
<protein>
    <recommendedName>
        <fullName evidence="3">lipoate--protein ligase</fullName>
        <ecNumber evidence="3">6.3.1.20</ecNumber>
    </recommendedName>
</protein>
<dbReference type="CDD" id="cd16443">
    <property type="entry name" value="LplA"/>
    <property type="match status" value="1"/>
</dbReference>
<dbReference type="NCBIfam" id="TIGR00545">
    <property type="entry name" value="lipoyltrans"/>
    <property type="match status" value="1"/>
</dbReference>
<dbReference type="Proteomes" id="UP000067523">
    <property type="component" value="Chromosome"/>
</dbReference>
<sequence length="337" mass="38305">MYYVIMPSQDIRRNLATEQYLLNQRTFDEPLVLFYIQKPCVIVGRNQNVRAEVDLKYAKEHQVIITRRLSGGGAVYDDLGNLSFSFVVNADHASFGNFKLFTQPIIEALHEMGATGAEVSGRNDLMIDGKKFSGNAMYTKNKKMYSHGTLMLDVDLDEVSRVLTVSEKKLASKGTKSVRSRVTNLKPYLAKEYQDITTEAFRDKLLLHLFSADTMEAIQTHEYKLTQADEQAIDQLVADIYANDAWIFGEEPKYTIKREEKFKGGLIEANISVEKDRITAITIYGDYFSQKDTQEVADLLIGCKYAPEAIKQVLAPIRIDDYFANVTKEEFVQLLVD</sequence>
<evidence type="ECO:0000313" key="9">
    <source>
        <dbReference type="EMBL" id="ALS36115.1"/>
    </source>
</evidence>
<dbReference type="Gene3D" id="3.30.390.50">
    <property type="entry name" value="CO dehydrogenase flavoprotein, C-terminal domain"/>
    <property type="match status" value="1"/>
</dbReference>
<comment type="pathway">
    <text evidence="1">Protein modification; protein lipoylation via exogenous pathway; protein N(6)-(lipoyl)lysine from lipoate: step 2/2.</text>
</comment>
<evidence type="ECO:0000256" key="6">
    <source>
        <dbReference type="ARBA" id="ARBA00022840"/>
    </source>
</evidence>
<evidence type="ECO:0000313" key="10">
    <source>
        <dbReference type="Proteomes" id="UP000067523"/>
    </source>
</evidence>